<dbReference type="SUPFAM" id="SSF50118">
    <property type="entry name" value="Cell growth inhibitor/plasmid maintenance toxic component"/>
    <property type="match status" value="1"/>
</dbReference>
<dbReference type="EMBL" id="CP101740">
    <property type="protein sequence ID" value="UUL82010.1"/>
    <property type="molecule type" value="Genomic_DNA"/>
</dbReference>
<keyword evidence="3" id="KW-0678">Repressor</keyword>
<comment type="similarity">
    <text evidence="1">Belongs to the CcdB toxin family.</text>
</comment>
<evidence type="ECO:0000256" key="3">
    <source>
        <dbReference type="ARBA" id="ARBA00022491"/>
    </source>
</evidence>
<protein>
    <recommendedName>
        <fullName evidence="2">Toxin CcdB</fullName>
    </recommendedName>
    <alternativeName>
        <fullName evidence="7">Cytotoxic protein CcdB</fullName>
    </alternativeName>
    <alternativeName>
        <fullName evidence="6">Protein LetD</fullName>
    </alternativeName>
</protein>
<name>A0ABY5L4X9_9SPHN</name>
<evidence type="ECO:0000256" key="4">
    <source>
        <dbReference type="ARBA" id="ARBA00023015"/>
    </source>
</evidence>
<keyword evidence="9" id="KW-1185">Reference proteome</keyword>
<gene>
    <name evidence="8" type="ORF">NMP03_12560</name>
</gene>
<proteinExistence type="inferred from homology"/>
<dbReference type="Proteomes" id="UP001058533">
    <property type="component" value="Chromosome"/>
</dbReference>
<dbReference type="RefSeq" id="WP_256505776.1">
    <property type="nucleotide sequence ID" value="NZ_CP101740.1"/>
</dbReference>
<keyword evidence="5" id="KW-0804">Transcription</keyword>
<dbReference type="InterPro" id="IPR002712">
    <property type="entry name" value="CcdB"/>
</dbReference>
<evidence type="ECO:0000256" key="5">
    <source>
        <dbReference type="ARBA" id="ARBA00023163"/>
    </source>
</evidence>
<evidence type="ECO:0000256" key="2">
    <source>
        <dbReference type="ARBA" id="ARBA00015075"/>
    </source>
</evidence>
<dbReference type="InterPro" id="IPR011067">
    <property type="entry name" value="Plasmid_toxin/cell-grow_inhib"/>
</dbReference>
<evidence type="ECO:0000313" key="8">
    <source>
        <dbReference type="EMBL" id="UUL82010.1"/>
    </source>
</evidence>
<reference evidence="8" key="1">
    <citation type="submission" date="2022-07" db="EMBL/GenBank/DDBJ databases">
        <title>Sphingomonas sp. nov., a novel bacterium isolated from the north slope of the Mount Everest.</title>
        <authorList>
            <person name="Cui X."/>
            <person name="Liu Y."/>
        </authorList>
    </citation>
    <scope>NUCLEOTIDE SEQUENCE</scope>
    <source>
        <strain evidence="8">S5-59</strain>
    </source>
</reference>
<evidence type="ECO:0000256" key="6">
    <source>
        <dbReference type="ARBA" id="ARBA00029628"/>
    </source>
</evidence>
<sequence length="98" mass="10476">MARFDVHRLSDGGLVLDCQADFLDDIATRFVVPLVPLGEGPPTNSRLNPQLPVNGETLVMVTQFATTIRTAELRAKVASLDHAHLQIIGAIDVLTGSG</sequence>
<keyword evidence="4" id="KW-0805">Transcription regulation</keyword>
<evidence type="ECO:0000256" key="1">
    <source>
        <dbReference type="ARBA" id="ARBA00005230"/>
    </source>
</evidence>
<evidence type="ECO:0000313" key="9">
    <source>
        <dbReference type="Proteomes" id="UP001058533"/>
    </source>
</evidence>
<dbReference type="Pfam" id="PF01845">
    <property type="entry name" value="CcdB"/>
    <property type="match status" value="1"/>
</dbReference>
<evidence type="ECO:0000256" key="7">
    <source>
        <dbReference type="ARBA" id="ARBA00033135"/>
    </source>
</evidence>
<dbReference type="Gene3D" id="2.30.30.110">
    <property type="match status" value="1"/>
</dbReference>
<accession>A0ABY5L4X9</accession>
<organism evidence="8 9">
    <name type="scientific">Sphingomonas qomolangmaensis</name>
    <dbReference type="NCBI Taxonomy" id="2918765"/>
    <lineage>
        <taxon>Bacteria</taxon>
        <taxon>Pseudomonadati</taxon>
        <taxon>Pseudomonadota</taxon>
        <taxon>Alphaproteobacteria</taxon>
        <taxon>Sphingomonadales</taxon>
        <taxon>Sphingomonadaceae</taxon>
        <taxon>Sphingomonas</taxon>
    </lineage>
</organism>